<accession>A0A8H3J1M6</accession>
<proteinExistence type="predicted"/>
<name>A0A8H3J1M6_9LECA</name>
<protein>
    <submittedName>
        <fullName evidence="1">Uncharacterized protein</fullName>
    </submittedName>
</protein>
<comment type="caution">
    <text evidence="1">The sequence shown here is derived from an EMBL/GenBank/DDBJ whole genome shotgun (WGS) entry which is preliminary data.</text>
</comment>
<gene>
    <name evidence="1" type="ORF">IMSHALPRED_001191</name>
</gene>
<dbReference type="PANTHER" id="PTHR42085">
    <property type="entry name" value="F-BOX DOMAIN-CONTAINING PROTEIN"/>
    <property type="match status" value="1"/>
</dbReference>
<dbReference type="PANTHER" id="PTHR42085:SF1">
    <property type="entry name" value="F-BOX DOMAIN-CONTAINING PROTEIN"/>
    <property type="match status" value="1"/>
</dbReference>
<dbReference type="InterPro" id="IPR038883">
    <property type="entry name" value="AN11006-like"/>
</dbReference>
<evidence type="ECO:0000313" key="2">
    <source>
        <dbReference type="Proteomes" id="UP000664534"/>
    </source>
</evidence>
<organism evidence="1 2">
    <name type="scientific">Imshaugia aleurites</name>
    <dbReference type="NCBI Taxonomy" id="172621"/>
    <lineage>
        <taxon>Eukaryota</taxon>
        <taxon>Fungi</taxon>
        <taxon>Dikarya</taxon>
        <taxon>Ascomycota</taxon>
        <taxon>Pezizomycotina</taxon>
        <taxon>Lecanoromycetes</taxon>
        <taxon>OSLEUM clade</taxon>
        <taxon>Lecanoromycetidae</taxon>
        <taxon>Lecanorales</taxon>
        <taxon>Lecanorineae</taxon>
        <taxon>Parmeliaceae</taxon>
        <taxon>Imshaugia</taxon>
    </lineage>
</organism>
<evidence type="ECO:0000313" key="1">
    <source>
        <dbReference type="EMBL" id="CAF9939060.1"/>
    </source>
</evidence>
<dbReference type="OrthoDB" id="2951834at2759"/>
<dbReference type="Proteomes" id="UP000664534">
    <property type="component" value="Unassembled WGS sequence"/>
</dbReference>
<keyword evidence="2" id="KW-1185">Reference proteome</keyword>
<reference evidence="1" key="1">
    <citation type="submission" date="2021-03" db="EMBL/GenBank/DDBJ databases">
        <authorList>
            <person name="Tagirdzhanova G."/>
        </authorList>
    </citation>
    <scope>NUCLEOTIDE SEQUENCE</scope>
</reference>
<sequence>MEAPSTLHRQGSFPFMSLPWELRLKVYAFAVIQRRPITLWINYYGLATTETLGPGRVKLFTVMEHRMLETCHEFRQELTKILYAENTFDISLWWREVDEGTSVFQIDLKWIKICRLSIHDLSSTMWIPHRDVSGMASPLYWHHHLRALVATLVFQGHHIESMLVECVRQDSVWLLECLRPMAMLRGFGLVLFRFSDPKVHPYFRFLEACMMSNRHVPFGDRQEFRQQTEPWRPRFLSEEAARGPPPRSTDMTGERVVISEEELKALEKALYEMLGIEDEMRPQEDL</sequence>
<dbReference type="AlphaFoldDB" id="A0A8H3J1M6"/>
<dbReference type="EMBL" id="CAJPDT010000114">
    <property type="protein sequence ID" value="CAF9939060.1"/>
    <property type="molecule type" value="Genomic_DNA"/>
</dbReference>